<evidence type="ECO:0000256" key="5">
    <source>
        <dbReference type="ARBA" id="ARBA00022755"/>
    </source>
</evidence>
<keyword evidence="5 12" id="KW-0658">Purine biosynthesis</keyword>
<keyword evidence="16" id="KW-1185">Reference proteome</keyword>
<dbReference type="GO" id="GO:0004477">
    <property type="term" value="F:methenyltetrahydrofolate cyclohydrolase activity"/>
    <property type="evidence" value="ECO:0007669"/>
    <property type="project" value="UniProtKB-UniRule"/>
</dbReference>
<dbReference type="GO" id="GO:0006164">
    <property type="term" value="P:purine nucleotide biosynthetic process"/>
    <property type="evidence" value="ECO:0007669"/>
    <property type="project" value="UniProtKB-KW"/>
</dbReference>
<dbReference type="SUPFAM" id="SSF53223">
    <property type="entry name" value="Aminoacid dehydrogenase-like, N-terminal domain"/>
    <property type="match status" value="1"/>
</dbReference>
<gene>
    <name evidence="12" type="primary">folD</name>
    <name evidence="15" type="ORF">SAMN06265219_10110</name>
</gene>
<dbReference type="InterPro" id="IPR046346">
    <property type="entry name" value="Aminoacid_DH-like_N_sf"/>
</dbReference>
<dbReference type="AlphaFoldDB" id="A0A521AAR7"/>
<feature type="binding site" evidence="12">
    <location>
        <position position="236"/>
    </location>
    <ligand>
        <name>NADP(+)</name>
        <dbReference type="ChEBI" id="CHEBI:58349"/>
    </ligand>
</feature>
<dbReference type="PROSITE" id="PS00767">
    <property type="entry name" value="THF_DHG_CYH_2"/>
    <property type="match status" value="1"/>
</dbReference>
<reference evidence="15 16" key="1">
    <citation type="submission" date="2017-05" db="EMBL/GenBank/DDBJ databases">
        <authorList>
            <person name="Varghese N."/>
            <person name="Submissions S."/>
        </authorList>
    </citation>
    <scope>NUCLEOTIDE SEQUENCE [LARGE SCALE GENOMIC DNA]</scope>
    <source>
        <strain evidence="15 16">DSM 21985</strain>
    </source>
</reference>
<comment type="catalytic activity">
    <reaction evidence="12">
        <text>(6R)-5,10-methylene-5,6,7,8-tetrahydrofolate + NADP(+) = (6R)-5,10-methenyltetrahydrofolate + NADPH</text>
        <dbReference type="Rhea" id="RHEA:22812"/>
        <dbReference type="ChEBI" id="CHEBI:15636"/>
        <dbReference type="ChEBI" id="CHEBI:57455"/>
        <dbReference type="ChEBI" id="CHEBI:57783"/>
        <dbReference type="ChEBI" id="CHEBI:58349"/>
        <dbReference type="EC" id="1.5.1.5"/>
    </reaction>
</comment>
<feature type="binding site" evidence="12">
    <location>
        <begin position="166"/>
        <end position="168"/>
    </location>
    <ligand>
        <name>NADP(+)</name>
        <dbReference type="ChEBI" id="CHEBI:58349"/>
    </ligand>
</feature>
<dbReference type="InterPro" id="IPR020631">
    <property type="entry name" value="THF_DH/CycHdrlase_NAD-bd_dom"/>
</dbReference>
<comment type="similarity">
    <text evidence="12">Belongs to the tetrahydrofolate dehydrogenase/cyclohydrolase family.</text>
</comment>
<dbReference type="NCBIfam" id="NF010783">
    <property type="entry name" value="PRK14186.1"/>
    <property type="match status" value="1"/>
</dbReference>
<dbReference type="UniPathway" id="UPA00193"/>
<dbReference type="GO" id="GO:0005829">
    <property type="term" value="C:cytosol"/>
    <property type="evidence" value="ECO:0007669"/>
    <property type="project" value="TreeGrafter"/>
</dbReference>
<keyword evidence="3 12" id="KW-0554">One-carbon metabolism</keyword>
<evidence type="ECO:0000256" key="9">
    <source>
        <dbReference type="ARBA" id="ARBA00023102"/>
    </source>
</evidence>
<feature type="domain" description="Tetrahydrofolate dehydrogenase/cyclohydrolase catalytic" evidence="13">
    <location>
        <begin position="6"/>
        <end position="121"/>
    </location>
</feature>
<dbReference type="GO" id="GO:0004488">
    <property type="term" value="F:methylenetetrahydrofolate dehydrogenase (NADP+) activity"/>
    <property type="evidence" value="ECO:0007669"/>
    <property type="project" value="UniProtKB-UniRule"/>
</dbReference>
<evidence type="ECO:0000256" key="2">
    <source>
        <dbReference type="ARBA" id="ARBA00011738"/>
    </source>
</evidence>
<dbReference type="Pfam" id="PF02882">
    <property type="entry name" value="THF_DHG_CYH_C"/>
    <property type="match status" value="1"/>
</dbReference>
<proteinExistence type="inferred from homology"/>
<dbReference type="Proteomes" id="UP000317557">
    <property type="component" value="Unassembled WGS sequence"/>
</dbReference>
<keyword evidence="8 12" id="KW-0560">Oxidoreductase</keyword>
<dbReference type="InterPro" id="IPR020630">
    <property type="entry name" value="THF_DH/CycHdrlase_cat_dom"/>
</dbReference>
<dbReference type="FunFam" id="3.40.50.10860:FF:000005">
    <property type="entry name" value="C-1-tetrahydrofolate synthase, cytoplasmic, putative"/>
    <property type="match status" value="1"/>
</dbReference>
<organism evidence="15 16">
    <name type="scientific">Gracilimonas mengyeensis</name>
    <dbReference type="NCBI Taxonomy" id="1302730"/>
    <lineage>
        <taxon>Bacteria</taxon>
        <taxon>Pseudomonadati</taxon>
        <taxon>Balneolota</taxon>
        <taxon>Balneolia</taxon>
        <taxon>Balneolales</taxon>
        <taxon>Balneolaceae</taxon>
        <taxon>Gracilimonas</taxon>
    </lineage>
</organism>
<accession>A0A521AAR7</accession>
<dbReference type="FunFam" id="3.40.50.720:FF:000189">
    <property type="entry name" value="Bifunctional protein FolD"/>
    <property type="match status" value="1"/>
</dbReference>
<keyword evidence="9 12" id="KW-0368">Histidine biosynthesis</keyword>
<dbReference type="PRINTS" id="PR00085">
    <property type="entry name" value="THFDHDRGNASE"/>
</dbReference>
<name>A0A521AAR7_9BACT</name>
<keyword evidence="11 12" id="KW-0511">Multifunctional enzyme</keyword>
<dbReference type="SUPFAM" id="SSF51735">
    <property type="entry name" value="NAD(P)-binding Rossmann-fold domains"/>
    <property type="match status" value="1"/>
</dbReference>
<evidence type="ECO:0000256" key="8">
    <source>
        <dbReference type="ARBA" id="ARBA00023002"/>
    </source>
</evidence>
<dbReference type="CDD" id="cd01080">
    <property type="entry name" value="NAD_bind_m-THF_DH_Cyclohyd"/>
    <property type="match status" value="1"/>
</dbReference>
<evidence type="ECO:0000256" key="12">
    <source>
        <dbReference type="HAMAP-Rule" id="MF_01576"/>
    </source>
</evidence>
<dbReference type="PANTHER" id="PTHR48099">
    <property type="entry name" value="C-1-TETRAHYDROFOLATE SYNTHASE, CYTOPLASMIC-RELATED"/>
    <property type="match status" value="1"/>
</dbReference>
<comment type="function">
    <text evidence="12">Catalyzes the oxidation of 5,10-methylenetetrahydrofolate to 5,10-methenyltetrahydrofolate and then the hydrolysis of 5,10-methenyltetrahydrofolate to 10-formyltetrahydrofolate.</text>
</comment>
<dbReference type="GO" id="GO:0009086">
    <property type="term" value="P:methionine biosynthetic process"/>
    <property type="evidence" value="ECO:0007669"/>
    <property type="project" value="UniProtKB-KW"/>
</dbReference>
<keyword evidence="4 12" id="KW-0028">Amino-acid biosynthesis</keyword>
<dbReference type="EC" id="3.5.4.9" evidence="12"/>
<comment type="caution">
    <text evidence="12">Lacks conserved residue(s) required for the propagation of feature annotation.</text>
</comment>
<dbReference type="Gene3D" id="3.40.50.720">
    <property type="entry name" value="NAD(P)-binding Rossmann-like Domain"/>
    <property type="match status" value="1"/>
</dbReference>
<sequence length="296" mass="32021">MSAEIIDGKKVAGLVRSRVREDVEDWKSKGNRAPFLQVVLVGDDPASKVYTGAKTRACEEVGIETHTEILQDTISAKELKSIIQGYNEDDSVDGILVQLPLPSHLSSHDVIESIDHRKDVDGFHPMNVGRLTVDQPCFKSCTPAGIMELFKHYSIPVKAKHAVVVGASNIVGSPMAIMLSRENAAGKATTTICHKYTKDLTQHTISADIVIAAAGQPHLIKAEMVKEGAVVIDVGINRVADETREKGYKLVGDVDFESVKKKASWITPVPGGVGPMTVAMLMKNTLLAAKKSIYPE</sequence>
<dbReference type="NCBIfam" id="NF008058">
    <property type="entry name" value="PRK10792.1"/>
    <property type="match status" value="1"/>
</dbReference>
<dbReference type="Pfam" id="PF00763">
    <property type="entry name" value="THF_DHG_CYH"/>
    <property type="match status" value="1"/>
</dbReference>
<dbReference type="RefSeq" id="WP_142452549.1">
    <property type="nucleotide sequence ID" value="NZ_FXTP01000001.1"/>
</dbReference>
<evidence type="ECO:0000256" key="4">
    <source>
        <dbReference type="ARBA" id="ARBA00022605"/>
    </source>
</evidence>
<dbReference type="EMBL" id="FXTP01000001">
    <property type="protein sequence ID" value="SMO31904.1"/>
    <property type="molecule type" value="Genomic_DNA"/>
</dbReference>
<evidence type="ECO:0000256" key="10">
    <source>
        <dbReference type="ARBA" id="ARBA00023167"/>
    </source>
</evidence>
<dbReference type="InterPro" id="IPR020867">
    <property type="entry name" value="THF_DH/CycHdrlase_CS"/>
</dbReference>
<dbReference type="Gene3D" id="3.40.50.10860">
    <property type="entry name" value="Leucine Dehydrogenase, chain A, domain 1"/>
    <property type="match status" value="1"/>
</dbReference>
<dbReference type="InterPro" id="IPR000672">
    <property type="entry name" value="THF_DH/CycHdrlase"/>
</dbReference>
<protein>
    <recommendedName>
        <fullName evidence="12">Bifunctional protein FolD</fullName>
    </recommendedName>
    <domain>
        <recommendedName>
            <fullName evidence="12">Methylenetetrahydrofolate dehydrogenase</fullName>
            <ecNumber evidence="12">1.5.1.5</ecNumber>
        </recommendedName>
    </domain>
    <domain>
        <recommendedName>
            <fullName evidence="12">Methenyltetrahydrofolate cyclohydrolase</fullName>
            <ecNumber evidence="12">3.5.4.9</ecNumber>
        </recommendedName>
    </domain>
</protein>
<evidence type="ECO:0000313" key="15">
    <source>
        <dbReference type="EMBL" id="SMO31904.1"/>
    </source>
</evidence>
<dbReference type="InterPro" id="IPR036291">
    <property type="entry name" value="NAD(P)-bd_dom_sf"/>
</dbReference>
<dbReference type="GO" id="GO:0035999">
    <property type="term" value="P:tetrahydrofolate interconversion"/>
    <property type="evidence" value="ECO:0007669"/>
    <property type="project" value="UniProtKB-UniRule"/>
</dbReference>
<dbReference type="PANTHER" id="PTHR48099:SF5">
    <property type="entry name" value="C-1-TETRAHYDROFOLATE SYNTHASE, CYTOPLASMIC"/>
    <property type="match status" value="1"/>
</dbReference>
<evidence type="ECO:0000259" key="13">
    <source>
        <dbReference type="Pfam" id="PF00763"/>
    </source>
</evidence>
<evidence type="ECO:0000256" key="6">
    <source>
        <dbReference type="ARBA" id="ARBA00022801"/>
    </source>
</evidence>
<comment type="catalytic activity">
    <reaction evidence="12">
        <text>(6R)-5,10-methenyltetrahydrofolate + H2O = (6R)-10-formyltetrahydrofolate + H(+)</text>
        <dbReference type="Rhea" id="RHEA:23700"/>
        <dbReference type="ChEBI" id="CHEBI:15377"/>
        <dbReference type="ChEBI" id="CHEBI:15378"/>
        <dbReference type="ChEBI" id="CHEBI:57455"/>
        <dbReference type="ChEBI" id="CHEBI:195366"/>
        <dbReference type="EC" id="3.5.4.9"/>
    </reaction>
</comment>
<feature type="domain" description="Tetrahydrofolate dehydrogenase/cyclohydrolase NAD(P)-binding" evidence="14">
    <location>
        <begin position="140"/>
        <end position="292"/>
    </location>
</feature>
<keyword evidence="6 12" id="KW-0378">Hydrolase</keyword>
<dbReference type="HAMAP" id="MF_01576">
    <property type="entry name" value="THF_DHG_CYH"/>
    <property type="match status" value="1"/>
</dbReference>
<comment type="subunit">
    <text evidence="2 12">Homodimer.</text>
</comment>
<evidence type="ECO:0000256" key="11">
    <source>
        <dbReference type="ARBA" id="ARBA00023268"/>
    </source>
</evidence>
<evidence type="ECO:0000256" key="3">
    <source>
        <dbReference type="ARBA" id="ARBA00022563"/>
    </source>
</evidence>
<dbReference type="EC" id="1.5.1.5" evidence="12"/>
<evidence type="ECO:0000256" key="7">
    <source>
        <dbReference type="ARBA" id="ARBA00022857"/>
    </source>
</evidence>
<evidence type="ECO:0000259" key="14">
    <source>
        <dbReference type="Pfam" id="PF02882"/>
    </source>
</evidence>
<dbReference type="GO" id="GO:0000105">
    <property type="term" value="P:L-histidine biosynthetic process"/>
    <property type="evidence" value="ECO:0007669"/>
    <property type="project" value="UniProtKB-KW"/>
</dbReference>
<comment type="pathway">
    <text evidence="1 12">One-carbon metabolism; tetrahydrofolate interconversion.</text>
</comment>
<dbReference type="OrthoDB" id="9803580at2"/>
<evidence type="ECO:0000256" key="1">
    <source>
        <dbReference type="ARBA" id="ARBA00004777"/>
    </source>
</evidence>
<evidence type="ECO:0000313" key="16">
    <source>
        <dbReference type="Proteomes" id="UP000317557"/>
    </source>
</evidence>
<keyword evidence="7 12" id="KW-0521">NADP</keyword>
<keyword evidence="10 12" id="KW-0486">Methionine biosynthesis</keyword>